<accession>A0A6A5ZUT5</accession>
<evidence type="ECO:0000259" key="1">
    <source>
        <dbReference type="PROSITE" id="PS50097"/>
    </source>
</evidence>
<dbReference type="EMBL" id="ML977311">
    <property type="protein sequence ID" value="KAF2122088.1"/>
    <property type="molecule type" value="Genomic_DNA"/>
</dbReference>
<proteinExistence type="predicted"/>
<dbReference type="PANTHER" id="PTHR47843:SF2">
    <property type="entry name" value="BTB DOMAIN-CONTAINING PROTEIN"/>
    <property type="match status" value="1"/>
</dbReference>
<sequence>MASKQPVRVLTTAAHVDFEPTSVTIAIGSGDKTKTFSADKSLLSNSSESFSRALKKEWKEGEENLVTLPEDDPEIFALYLQAVYHAIIPTMRTQNAQEEDSCCQVAREEYEKLCDLYVLVEKLQDNNVKNLVIVALSEALRTVRLDGSRYVPDAKAVASAYDGTPEGSPLRAFLRDCWVYEAAWDYTSEPHLFPQSFLYDVAVAMAELRTLPATSPPQNPDNYIGTAVEKE</sequence>
<dbReference type="OrthoDB" id="1022638at2759"/>
<dbReference type="Gene3D" id="3.30.710.10">
    <property type="entry name" value="Potassium Channel Kv1.1, Chain A"/>
    <property type="match status" value="1"/>
</dbReference>
<dbReference type="PROSITE" id="PS50097">
    <property type="entry name" value="BTB"/>
    <property type="match status" value="1"/>
</dbReference>
<dbReference type="AlphaFoldDB" id="A0A6A5ZUT5"/>
<keyword evidence="3" id="KW-1185">Reference proteome</keyword>
<dbReference type="Pfam" id="PF00651">
    <property type="entry name" value="BTB"/>
    <property type="match status" value="1"/>
</dbReference>
<evidence type="ECO:0000313" key="2">
    <source>
        <dbReference type="EMBL" id="KAF2122088.1"/>
    </source>
</evidence>
<protein>
    <recommendedName>
        <fullName evidence="1">BTB domain-containing protein</fullName>
    </recommendedName>
</protein>
<dbReference type="InterPro" id="IPR011333">
    <property type="entry name" value="SKP1/BTB/POZ_sf"/>
</dbReference>
<dbReference type="CDD" id="cd18186">
    <property type="entry name" value="BTB_POZ_ZBTB_KLHL-like"/>
    <property type="match status" value="1"/>
</dbReference>
<dbReference type="InterPro" id="IPR000210">
    <property type="entry name" value="BTB/POZ_dom"/>
</dbReference>
<dbReference type="Proteomes" id="UP000799770">
    <property type="component" value="Unassembled WGS sequence"/>
</dbReference>
<organism evidence="2 3">
    <name type="scientific">Lophiotrema nucula</name>
    <dbReference type="NCBI Taxonomy" id="690887"/>
    <lineage>
        <taxon>Eukaryota</taxon>
        <taxon>Fungi</taxon>
        <taxon>Dikarya</taxon>
        <taxon>Ascomycota</taxon>
        <taxon>Pezizomycotina</taxon>
        <taxon>Dothideomycetes</taxon>
        <taxon>Pleosporomycetidae</taxon>
        <taxon>Pleosporales</taxon>
        <taxon>Lophiotremataceae</taxon>
        <taxon>Lophiotrema</taxon>
    </lineage>
</organism>
<feature type="domain" description="BTB" evidence="1">
    <location>
        <begin position="21"/>
        <end position="92"/>
    </location>
</feature>
<evidence type="ECO:0000313" key="3">
    <source>
        <dbReference type="Proteomes" id="UP000799770"/>
    </source>
</evidence>
<gene>
    <name evidence="2" type="ORF">BDV96DRAFT_682101</name>
</gene>
<reference evidence="2" key="1">
    <citation type="journal article" date="2020" name="Stud. Mycol.">
        <title>101 Dothideomycetes genomes: a test case for predicting lifestyles and emergence of pathogens.</title>
        <authorList>
            <person name="Haridas S."/>
            <person name="Albert R."/>
            <person name="Binder M."/>
            <person name="Bloem J."/>
            <person name="Labutti K."/>
            <person name="Salamov A."/>
            <person name="Andreopoulos B."/>
            <person name="Baker S."/>
            <person name="Barry K."/>
            <person name="Bills G."/>
            <person name="Bluhm B."/>
            <person name="Cannon C."/>
            <person name="Castanera R."/>
            <person name="Culley D."/>
            <person name="Daum C."/>
            <person name="Ezra D."/>
            <person name="Gonzalez J."/>
            <person name="Henrissat B."/>
            <person name="Kuo A."/>
            <person name="Liang C."/>
            <person name="Lipzen A."/>
            <person name="Lutzoni F."/>
            <person name="Magnuson J."/>
            <person name="Mondo S."/>
            <person name="Nolan M."/>
            <person name="Ohm R."/>
            <person name="Pangilinan J."/>
            <person name="Park H.-J."/>
            <person name="Ramirez L."/>
            <person name="Alfaro M."/>
            <person name="Sun H."/>
            <person name="Tritt A."/>
            <person name="Yoshinaga Y."/>
            <person name="Zwiers L.-H."/>
            <person name="Turgeon B."/>
            <person name="Goodwin S."/>
            <person name="Spatafora J."/>
            <person name="Crous P."/>
            <person name="Grigoriev I."/>
        </authorList>
    </citation>
    <scope>NUCLEOTIDE SEQUENCE</scope>
    <source>
        <strain evidence="2">CBS 627.86</strain>
    </source>
</reference>
<name>A0A6A5ZUT5_9PLEO</name>
<dbReference type="SUPFAM" id="SSF54695">
    <property type="entry name" value="POZ domain"/>
    <property type="match status" value="1"/>
</dbReference>
<dbReference type="PANTHER" id="PTHR47843">
    <property type="entry name" value="BTB DOMAIN-CONTAINING PROTEIN-RELATED"/>
    <property type="match status" value="1"/>
</dbReference>